<name>A0ABT8BG91_9HYPH</name>
<proteinExistence type="predicted"/>
<accession>A0ABT8BG91</accession>
<organism evidence="2 3">
    <name type="scientific">Methylobacterium adhaesivum</name>
    <dbReference type="NCBI Taxonomy" id="333297"/>
    <lineage>
        <taxon>Bacteria</taxon>
        <taxon>Pseudomonadati</taxon>
        <taxon>Pseudomonadota</taxon>
        <taxon>Alphaproteobacteria</taxon>
        <taxon>Hyphomicrobiales</taxon>
        <taxon>Methylobacteriaceae</taxon>
        <taxon>Methylobacterium</taxon>
    </lineage>
</organism>
<reference evidence="3" key="1">
    <citation type="journal article" date="2019" name="Int. J. Syst. Evol. Microbiol.">
        <title>The Global Catalogue of Microorganisms (GCM) 10K type strain sequencing project: providing services to taxonomists for standard genome sequencing and annotation.</title>
        <authorList>
            <consortium name="The Broad Institute Genomics Platform"/>
            <consortium name="The Broad Institute Genome Sequencing Center for Infectious Disease"/>
            <person name="Wu L."/>
            <person name="Ma J."/>
        </authorList>
    </citation>
    <scope>NUCLEOTIDE SEQUENCE [LARGE SCALE GENOMIC DNA]</scope>
    <source>
        <strain evidence="3">CECT 7069</strain>
    </source>
</reference>
<dbReference type="SUPFAM" id="SSF101386">
    <property type="entry name" value="all-alpha NTP pyrophosphatases"/>
    <property type="match status" value="2"/>
</dbReference>
<gene>
    <name evidence="2" type="primary">mazG</name>
    <name evidence="2" type="ORF">QWZ12_11060</name>
</gene>
<dbReference type="Gene3D" id="1.10.287.1080">
    <property type="entry name" value="MazG-like"/>
    <property type="match status" value="2"/>
</dbReference>
<evidence type="ECO:0000313" key="2">
    <source>
        <dbReference type="EMBL" id="MDN3591153.1"/>
    </source>
</evidence>
<dbReference type="Proteomes" id="UP001224644">
    <property type="component" value="Unassembled WGS sequence"/>
</dbReference>
<feature type="domain" description="NTP pyrophosphohydrolase MazG-like" evidence="1">
    <location>
        <begin position="174"/>
        <end position="233"/>
    </location>
</feature>
<keyword evidence="3" id="KW-1185">Reference proteome</keyword>
<dbReference type="GO" id="GO:0047429">
    <property type="term" value="F:nucleoside triphosphate diphosphatase activity"/>
    <property type="evidence" value="ECO:0007669"/>
    <property type="project" value="UniProtKB-EC"/>
</dbReference>
<dbReference type="PANTHER" id="PTHR30522:SF0">
    <property type="entry name" value="NUCLEOSIDE TRIPHOSPHATE PYROPHOSPHOHYDROLASE"/>
    <property type="match status" value="1"/>
</dbReference>
<feature type="domain" description="NTP pyrophosphohydrolase MazG-like" evidence="1">
    <location>
        <begin position="26"/>
        <end position="99"/>
    </location>
</feature>
<dbReference type="InterPro" id="IPR004518">
    <property type="entry name" value="MazG-like_dom"/>
</dbReference>
<dbReference type="InterPro" id="IPR011551">
    <property type="entry name" value="NTP_PyrPHydrolase_MazG"/>
</dbReference>
<dbReference type="CDD" id="cd11528">
    <property type="entry name" value="NTP-PPase_MazG_Nterm"/>
    <property type="match status" value="1"/>
</dbReference>
<sequence length="270" mass="29039">MTIEPLLALMAALRDPETGCPWDIAQTSASIAPYAVEEAYEVVDAIRRDDAGDLRDELGDLLFQVVFHARMAEEAGRFTFADVVGAIVAKMIRRHPHVFASDGSPVPAGSALRDPGAVARQWAAIKAAERAGRPERDPGPLGGIAHALPALSRAEKLSARAATYGFDWTDPADVIAKVREETDEVADALAHGTRAELTEEVGDLLFSVANLARHLGIDPEYSLNSGNMKFERRFTAMAARLAANGTTLEDASLDTMETAWTAAKRAEKES</sequence>
<protein>
    <submittedName>
        <fullName evidence="2">Nucleoside triphosphate pyrophosphohydrolase</fullName>
        <ecNumber evidence="2">3.6.1.9</ecNumber>
    </submittedName>
</protein>
<dbReference type="EMBL" id="JAUFPX010000007">
    <property type="protein sequence ID" value="MDN3591153.1"/>
    <property type="molecule type" value="Genomic_DNA"/>
</dbReference>
<keyword evidence="2" id="KW-0378">Hydrolase</keyword>
<dbReference type="CDD" id="cd11529">
    <property type="entry name" value="NTP-PPase_MazG_Cterm"/>
    <property type="match status" value="1"/>
</dbReference>
<dbReference type="EC" id="3.6.1.9" evidence="2"/>
<comment type="caution">
    <text evidence="2">The sequence shown here is derived from an EMBL/GenBank/DDBJ whole genome shotgun (WGS) entry which is preliminary data.</text>
</comment>
<evidence type="ECO:0000313" key="3">
    <source>
        <dbReference type="Proteomes" id="UP001224644"/>
    </source>
</evidence>
<dbReference type="InterPro" id="IPR048015">
    <property type="entry name" value="NTP-PPase_MazG-like_N"/>
</dbReference>
<dbReference type="Pfam" id="PF03819">
    <property type="entry name" value="MazG"/>
    <property type="match status" value="2"/>
</dbReference>
<dbReference type="InterPro" id="IPR048011">
    <property type="entry name" value="NTP-PPase_MazG-like_C"/>
</dbReference>
<dbReference type="NCBIfam" id="TIGR00444">
    <property type="entry name" value="mazG"/>
    <property type="match status" value="1"/>
</dbReference>
<dbReference type="RefSeq" id="WP_283207179.1">
    <property type="nucleotide sequence ID" value="NZ_BPQD01000012.1"/>
</dbReference>
<evidence type="ECO:0000259" key="1">
    <source>
        <dbReference type="Pfam" id="PF03819"/>
    </source>
</evidence>
<dbReference type="NCBIfam" id="NF007113">
    <property type="entry name" value="PRK09562.1"/>
    <property type="match status" value="1"/>
</dbReference>
<dbReference type="PANTHER" id="PTHR30522">
    <property type="entry name" value="NUCLEOSIDE TRIPHOSPHATE PYROPHOSPHOHYDROLASE"/>
    <property type="match status" value="1"/>
</dbReference>